<evidence type="ECO:0000313" key="2">
    <source>
        <dbReference type="EMBL" id="CAI8038076.1"/>
    </source>
</evidence>
<accession>A0AA35T0H5</accession>
<evidence type="ECO:0000313" key="3">
    <source>
        <dbReference type="Proteomes" id="UP001174909"/>
    </source>
</evidence>
<protein>
    <recommendedName>
        <fullName evidence="1">Nucleotide-diphospho-sugar transferase domain-containing protein</fullName>
    </recommendedName>
</protein>
<dbReference type="AlphaFoldDB" id="A0AA35T0H5"/>
<comment type="caution">
    <text evidence="2">The sequence shown here is derived from an EMBL/GenBank/DDBJ whole genome shotgun (WGS) entry which is preliminary data.</text>
</comment>
<dbReference type="Proteomes" id="UP001174909">
    <property type="component" value="Unassembled WGS sequence"/>
</dbReference>
<dbReference type="Pfam" id="PF03407">
    <property type="entry name" value="Nucleotid_trans"/>
    <property type="match status" value="1"/>
</dbReference>
<feature type="domain" description="Nucleotide-diphospho-sugar transferase" evidence="1">
    <location>
        <begin position="52"/>
        <end position="253"/>
    </location>
</feature>
<reference evidence="2" key="1">
    <citation type="submission" date="2023-03" db="EMBL/GenBank/DDBJ databases">
        <authorList>
            <person name="Steffen K."/>
            <person name="Cardenas P."/>
        </authorList>
    </citation>
    <scope>NUCLEOTIDE SEQUENCE</scope>
</reference>
<name>A0AA35T0H5_GEOBA</name>
<organism evidence="2 3">
    <name type="scientific">Geodia barretti</name>
    <name type="common">Barrett's horny sponge</name>
    <dbReference type="NCBI Taxonomy" id="519541"/>
    <lineage>
        <taxon>Eukaryota</taxon>
        <taxon>Metazoa</taxon>
        <taxon>Porifera</taxon>
        <taxon>Demospongiae</taxon>
        <taxon>Heteroscleromorpha</taxon>
        <taxon>Tetractinellida</taxon>
        <taxon>Astrophorina</taxon>
        <taxon>Geodiidae</taxon>
        <taxon>Geodia</taxon>
    </lineage>
</organism>
<dbReference type="InterPro" id="IPR005069">
    <property type="entry name" value="Nucl-diP-sugar_transferase"/>
</dbReference>
<dbReference type="EMBL" id="CASHTH010002974">
    <property type="protein sequence ID" value="CAI8038076.1"/>
    <property type="molecule type" value="Genomic_DNA"/>
</dbReference>
<keyword evidence="3" id="KW-1185">Reference proteome</keyword>
<evidence type="ECO:0000259" key="1">
    <source>
        <dbReference type="Pfam" id="PF03407"/>
    </source>
</evidence>
<proteinExistence type="predicted"/>
<gene>
    <name evidence="2" type="ORF">GBAR_LOCUS21226</name>
</gene>
<sequence>MKEWVFELHNYLSTLNKSVSPHVNMVFGDYKHSRLVLNWITAAVNVIQPPLHNVLVLSLDNRLCDLIASRTLPVSCVAVAKNTIFNIDIINNNINDKIPIIWLQGSMVRNVILRVINYWGYDVASYDSDAVLLKNPQVLYDERPHINLFSSAGTFPFDLSGEWGFTLCTGTLMFKASPAIESLWRHMSSLSEKDEQVTLNNALLQMNSVWQEKTPVNKMCTNKEGWEGRGEDDIRIYVFPPQVFCRAGCCKPTMSRNTLYNAHPIGSKTILSAKEAVLKEMKAWFL</sequence>